<protein>
    <submittedName>
        <fullName evidence="1">Uncharacterized protein</fullName>
    </submittedName>
</protein>
<reference evidence="1 2" key="1">
    <citation type="submission" date="2019-07" db="EMBL/GenBank/DDBJ databases">
        <title>Serratia strains were isolated from fresh produce.</title>
        <authorList>
            <person name="Cho G.-S."/>
            <person name="Stein M."/>
            <person name="Lee W."/>
            <person name="Suh S.H."/>
            <person name="Franz C.M.A.P."/>
        </authorList>
    </citation>
    <scope>NUCLEOTIDE SEQUENCE [LARGE SCALE GENOMIC DNA]</scope>
    <source>
        <strain evidence="1 2">S16</strain>
    </source>
</reference>
<dbReference type="AlphaFoldDB" id="A0A5C7CLB0"/>
<evidence type="ECO:0000313" key="1">
    <source>
        <dbReference type="EMBL" id="TXE37255.1"/>
    </source>
</evidence>
<accession>A0A5C7CLB0</accession>
<evidence type="ECO:0000313" key="2">
    <source>
        <dbReference type="Proteomes" id="UP000321126"/>
    </source>
</evidence>
<proteinExistence type="predicted"/>
<sequence>MNISLAGGSLRSVRYFSAICLVLSTGVLSGCGDAKSKAESEFIRGCKSGGGTTALCGCVYDILQTKSPHGELLKMNQQYGYVPPGFMNNMLSAAQQCRKQ</sequence>
<comment type="caution">
    <text evidence="1">The sequence shown here is derived from an EMBL/GenBank/DDBJ whole genome shotgun (WGS) entry which is preliminary data.</text>
</comment>
<dbReference type="Proteomes" id="UP000321126">
    <property type="component" value="Unassembled WGS sequence"/>
</dbReference>
<organism evidence="1 2">
    <name type="scientific">Serratia marcescens</name>
    <dbReference type="NCBI Taxonomy" id="615"/>
    <lineage>
        <taxon>Bacteria</taxon>
        <taxon>Pseudomonadati</taxon>
        <taxon>Pseudomonadota</taxon>
        <taxon>Gammaproteobacteria</taxon>
        <taxon>Enterobacterales</taxon>
        <taxon>Yersiniaceae</taxon>
        <taxon>Serratia</taxon>
    </lineage>
</organism>
<dbReference type="EMBL" id="VOUQ01000001">
    <property type="protein sequence ID" value="TXE37255.1"/>
    <property type="molecule type" value="Genomic_DNA"/>
</dbReference>
<dbReference type="RefSeq" id="WP_147881432.1">
    <property type="nucleotide sequence ID" value="NZ_VOUQ01000001.1"/>
</dbReference>
<gene>
    <name evidence="1" type="ORF">FOT62_00700</name>
</gene>
<name>A0A5C7CLB0_SERMA</name>